<protein>
    <submittedName>
        <fullName evidence="2">Antitoxin</fullName>
    </submittedName>
</protein>
<dbReference type="Pfam" id="PF01402">
    <property type="entry name" value="RHH_1"/>
    <property type="match status" value="1"/>
</dbReference>
<dbReference type="SUPFAM" id="SSF47598">
    <property type="entry name" value="Ribbon-helix-helix"/>
    <property type="match status" value="1"/>
</dbReference>
<name>A0A8S5MID4_9CAUD</name>
<feature type="domain" description="Ribbon-helix-helix protein CopG" evidence="1">
    <location>
        <begin position="14"/>
        <end position="50"/>
    </location>
</feature>
<dbReference type="InterPro" id="IPR002145">
    <property type="entry name" value="CopG"/>
</dbReference>
<dbReference type="EMBL" id="BK014910">
    <property type="protein sequence ID" value="DAD81960.1"/>
    <property type="molecule type" value="Genomic_DNA"/>
</dbReference>
<evidence type="ECO:0000313" key="2">
    <source>
        <dbReference type="EMBL" id="DAD81960.1"/>
    </source>
</evidence>
<accession>A0A8S5MID4</accession>
<evidence type="ECO:0000259" key="1">
    <source>
        <dbReference type="Pfam" id="PF01402"/>
    </source>
</evidence>
<dbReference type="GO" id="GO:0006355">
    <property type="term" value="P:regulation of DNA-templated transcription"/>
    <property type="evidence" value="ECO:0007669"/>
    <property type="project" value="InterPro"/>
</dbReference>
<dbReference type="InterPro" id="IPR010985">
    <property type="entry name" value="Ribbon_hlx_hlx"/>
</dbReference>
<proteinExistence type="predicted"/>
<reference evidence="2" key="1">
    <citation type="journal article" date="2021" name="Proc. Natl. Acad. Sci. U.S.A.">
        <title>A Catalog of Tens of Thousands of Viruses from Human Metagenomes Reveals Hidden Associations with Chronic Diseases.</title>
        <authorList>
            <person name="Tisza M.J."/>
            <person name="Buck C.B."/>
        </authorList>
    </citation>
    <scope>NUCLEOTIDE SEQUENCE</scope>
    <source>
        <strain evidence="2">CtAvK3</strain>
    </source>
</reference>
<sequence>MGRLNQHGLEPRIQLNIRIDREDKEALERMALQDRQTLSEYIRTILHDHVKHNSER</sequence>
<organism evidence="2">
    <name type="scientific">Siphoviridae sp. ctAvK3</name>
    <dbReference type="NCBI Taxonomy" id="2826184"/>
    <lineage>
        <taxon>Viruses</taxon>
        <taxon>Duplodnaviria</taxon>
        <taxon>Heunggongvirae</taxon>
        <taxon>Uroviricota</taxon>
        <taxon>Caudoviricetes</taxon>
    </lineage>
</organism>